<dbReference type="GO" id="GO:0016887">
    <property type="term" value="F:ATP hydrolysis activity"/>
    <property type="evidence" value="ECO:0007669"/>
    <property type="project" value="InterPro"/>
</dbReference>
<dbReference type="PANTHER" id="PTHR42734">
    <property type="entry name" value="METAL TRANSPORT SYSTEM ATP-BINDING PROTEIN TM_0124-RELATED"/>
    <property type="match status" value="1"/>
</dbReference>
<evidence type="ECO:0000313" key="7">
    <source>
        <dbReference type="Proteomes" id="UP000467428"/>
    </source>
</evidence>
<dbReference type="Gene3D" id="3.40.50.300">
    <property type="entry name" value="P-loop containing nucleotide triphosphate hydrolases"/>
    <property type="match status" value="1"/>
</dbReference>
<dbReference type="RefSeq" id="WP_163921565.1">
    <property type="nucleotide sequence ID" value="NZ_AP022593.1"/>
</dbReference>
<dbReference type="AlphaFoldDB" id="A0A7I7S5K1"/>
<dbReference type="InterPro" id="IPR003439">
    <property type="entry name" value="ABC_transporter-like_ATP-bd"/>
</dbReference>
<dbReference type="Pfam" id="PF00005">
    <property type="entry name" value="ABC_tran"/>
    <property type="match status" value="1"/>
</dbReference>
<dbReference type="InterPro" id="IPR027417">
    <property type="entry name" value="P-loop_NTPase"/>
</dbReference>
<evidence type="ECO:0000259" key="5">
    <source>
        <dbReference type="PROSITE" id="PS50893"/>
    </source>
</evidence>
<feature type="domain" description="ABC transporter" evidence="5">
    <location>
        <begin position="15"/>
        <end position="238"/>
    </location>
</feature>
<evidence type="ECO:0000256" key="4">
    <source>
        <dbReference type="ARBA" id="ARBA00022840"/>
    </source>
</evidence>
<keyword evidence="2" id="KW-0813">Transport</keyword>
<evidence type="ECO:0000313" key="6">
    <source>
        <dbReference type="EMBL" id="BBY51255.1"/>
    </source>
</evidence>
<reference evidence="6 7" key="1">
    <citation type="journal article" date="2019" name="Emerg. Microbes Infect.">
        <title>Comprehensive subspecies identification of 175 nontuberculous mycobacteria species based on 7547 genomic profiles.</title>
        <authorList>
            <person name="Matsumoto Y."/>
            <person name="Kinjo T."/>
            <person name="Motooka D."/>
            <person name="Nabeya D."/>
            <person name="Jung N."/>
            <person name="Uechi K."/>
            <person name="Horii T."/>
            <person name="Iida T."/>
            <person name="Fujita J."/>
            <person name="Nakamura S."/>
        </authorList>
    </citation>
    <scope>NUCLEOTIDE SEQUENCE [LARGE SCALE GENOMIC DNA]</scope>
    <source>
        <strain evidence="6 7">JCM 18538</strain>
    </source>
</reference>
<evidence type="ECO:0000256" key="1">
    <source>
        <dbReference type="ARBA" id="ARBA00005417"/>
    </source>
</evidence>
<dbReference type="PROSITE" id="PS00211">
    <property type="entry name" value="ABC_TRANSPORTER_1"/>
    <property type="match status" value="1"/>
</dbReference>
<keyword evidence="7" id="KW-1185">Reference proteome</keyword>
<geneLocation type="plasmid" evidence="7">
    <name>pjcm18538 dna</name>
</geneLocation>
<dbReference type="InterPro" id="IPR003593">
    <property type="entry name" value="AAA+_ATPase"/>
</dbReference>
<keyword evidence="4 6" id="KW-0067">ATP-binding</keyword>
<dbReference type="InterPro" id="IPR017871">
    <property type="entry name" value="ABC_transporter-like_CS"/>
</dbReference>
<dbReference type="PANTHER" id="PTHR42734:SF5">
    <property type="entry name" value="IRON TRANSPORT SYSTEM ATP-BINDING PROTEIN HI_0361-RELATED"/>
    <property type="match status" value="1"/>
</dbReference>
<dbReference type="Proteomes" id="UP000467428">
    <property type="component" value="Chromosome"/>
</dbReference>
<name>A0A7I7S5K1_9MYCO</name>
<dbReference type="NCBIfam" id="NF040873">
    <property type="entry name" value="AztA"/>
    <property type="match status" value="1"/>
</dbReference>
<accession>A0A7I7S5K1</accession>
<evidence type="ECO:0000256" key="2">
    <source>
        <dbReference type="ARBA" id="ARBA00022448"/>
    </source>
</evidence>
<sequence>MKLIFNKSPLGSTSIELTNVRFGYPGAEVFRGLNLSVTPGAVTAVVGSNGSGKSTLLGLLAGVLRPHGGDVRAPWGDTALAVQRSAVTDAFPMTAAEVVMMGRWSRLGLLRRPSRTDHGVVDHWMAELGLDDLRRRTMGELSGGQRQRVLLAQAFVQEAGLLLLDEPTTGLDADSAAHVVVHLRRMAAEGTTVVAATHDHDLIRAAEHRIDLNATATVRELGFQRGVSPADTHARGER</sequence>
<dbReference type="KEGG" id="marz:MARA_47230"/>
<comment type="similarity">
    <text evidence="1">Belongs to the ABC transporter superfamily.</text>
</comment>
<dbReference type="SMART" id="SM00382">
    <property type="entry name" value="AAA"/>
    <property type="match status" value="1"/>
</dbReference>
<protein>
    <submittedName>
        <fullName evidence="6">ABC transporter ATP-binding protein</fullName>
    </submittedName>
</protein>
<gene>
    <name evidence="6" type="ORF">MARA_47230</name>
</gene>
<dbReference type="PROSITE" id="PS50893">
    <property type="entry name" value="ABC_TRANSPORTER_2"/>
    <property type="match status" value="1"/>
</dbReference>
<dbReference type="SUPFAM" id="SSF52540">
    <property type="entry name" value="P-loop containing nucleoside triphosphate hydrolases"/>
    <property type="match status" value="1"/>
</dbReference>
<dbReference type="EMBL" id="AP022593">
    <property type="protein sequence ID" value="BBY51255.1"/>
    <property type="molecule type" value="Genomic_DNA"/>
</dbReference>
<proteinExistence type="inferred from homology"/>
<keyword evidence="3" id="KW-0547">Nucleotide-binding</keyword>
<organism evidence="6 7">
    <name type="scientific">Mycolicibacterium arabiense</name>
    <dbReference type="NCBI Taxonomy" id="1286181"/>
    <lineage>
        <taxon>Bacteria</taxon>
        <taxon>Bacillati</taxon>
        <taxon>Actinomycetota</taxon>
        <taxon>Actinomycetes</taxon>
        <taxon>Mycobacteriales</taxon>
        <taxon>Mycobacteriaceae</taxon>
        <taxon>Mycolicibacterium</taxon>
    </lineage>
</organism>
<dbReference type="GO" id="GO:0005524">
    <property type="term" value="F:ATP binding"/>
    <property type="evidence" value="ECO:0007669"/>
    <property type="project" value="UniProtKB-KW"/>
</dbReference>
<dbReference type="InterPro" id="IPR050153">
    <property type="entry name" value="Metal_Ion_Import_ABC"/>
</dbReference>
<dbReference type="InterPro" id="IPR047748">
    <property type="entry name" value="AztA-like"/>
</dbReference>
<evidence type="ECO:0000256" key="3">
    <source>
        <dbReference type="ARBA" id="ARBA00022741"/>
    </source>
</evidence>